<dbReference type="RefSeq" id="WP_205290691.1">
    <property type="nucleotide sequence ID" value="NZ_CP074406.1"/>
</dbReference>
<dbReference type="PANTHER" id="PTHR22946:SF9">
    <property type="entry name" value="POLYKETIDE TRANSFERASE AF380"/>
    <property type="match status" value="1"/>
</dbReference>
<comment type="caution">
    <text evidence="5">The sequence shown here is derived from an EMBL/GenBank/DDBJ whole genome shotgun (WGS) entry which is preliminary data.</text>
</comment>
<evidence type="ECO:0000313" key="6">
    <source>
        <dbReference type="Proteomes" id="UP000663791"/>
    </source>
</evidence>
<protein>
    <submittedName>
        <fullName evidence="5">Alpha/beta fold hydrolase</fullName>
    </submittedName>
</protein>
<reference evidence="5" key="1">
    <citation type="submission" date="2021-01" db="EMBL/GenBank/DDBJ databases">
        <title>Novel species in genus Nocardioides.</title>
        <authorList>
            <person name="Zhang G."/>
        </authorList>
    </citation>
    <scope>NUCLEOTIDE SEQUENCE</scope>
    <source>
        <strain evidence="5">Zg-536</strain>
    </source>
</reference>
<accession>A0A939BUZ5</accession>
<sequence length="350" mass="35691">MNAASTTSETFHFTSAGVRCAATHVAPAGATGASEGPGGRRVLRPVVVLAHGLAGTQDAGMMPFAEAFAAAGLHAVTFDYRGFGASEGSPRQSVSLAGQIADLHAVIEAAKRRDGVDPEQVVLWGISLGGGHVVSVAAERDDVAAVISAVPLVDGLAAAALAAREHTPAQLLASTGRGVLSAVRRRAGRGPAMIPVVARPGEVGALTQPGALEDYLAIAGPTWRNEVAADVVMELGTRAPAKAAHSLRVPWLVQVADFDRSAPPHAAMKAAGAGRAEVRHYPGGHFDLFAGKPCHERAVAHAVLFLRRHLDVPAPVEPGEPAEVAEVAEVAEGSGPAGATGPEQVGYATR</sequence>
<proteinExistence type="inferred from homology"/>
<evidence type="ECO:0000256" key="1">
    <source>
        <dbReference type="ARBA" id="ARBA00008645"/>
    </source>
</evidence>
<keyword evidence="2 5" id="KW-0378">Hydrolase</keyword>
<name>A0A939BUZ5_9ACTN</name>
<dbReference type="InterPro" id="IPR050261">
    <property type="entry name" value="FrsA_esterase"/>
</dbReference>
<dbReference type="Pfam" id="PF12146">
    <property type="entry name" value="Hydrolase_4"/>
    <property type="match status" value="1"/>
</dbReference>
<dbReference type="PANTHER" id="PTHR22946">
    <property type="entry name" value="DIENELACTONE HYDROLASE DOMAIN-CONTAINING PROTEIN-RELATED"/>
    <property type="match status" value="1"/>
</dbReference>
<evidence type="ECO:0000313" key="5">
    <source>
        <dbReference type="EMBL" id="MBM9459401.1"/>
    </source>
</evidence>
<keyword evidence="6" id="KW-1185">Reference proteome</keyword>
<dbReference type="AlphaFoldDB" id="A0A939BUZ5"/>
<dbReference type="SUPFAM" id="SSF53474">
    <property type="entry name" value="alpha/beta-Hydrolases"/>
    <property type="match status" value="1"/>
</dbReference>
<dbReference type="EMBL" id="JAERTX010000004">
    <property type="protein sequence ID" value="MBM9459401.1"/>
    <property type="molecule type" value="Genomic_DNA"/>
</dbReference>
<evidence type="ECO:0000259" key="4">
    <source>
        <dbReference type="Pfam" id="PF12146"/>
    </source>
</evidence>
<feature type="compositionally biased region" description="Low complexity" evidence="3">
    <location>
        <begin position="330"/>
        <end position="339"/>
    </location>
</feature>
<dbReference type="InterPro" id="IPR029058">
    <property type="entry name" value="AB_hydrolase_fold"/>
</dbReference>
<dbReference type="GO" id="GO:0052689">
    <property type="term" value="F:carboxylic ester hydrolase activity"/>
    <property type="evidence" value="ECO:0007669"/>
    <property type="project" value="UniProtKB-ARBA"/>
</dbReference>
<organism evidence="5 6">
    <name type="scientific">Nocardioides faecalis</name>
    <dbReference type="NCBI Taxonomy" id="2803858"/>
    <lineage>
        <taxon>Bacteria</taxon>
        <taxon>Bacillati</taxon>
        <taxon>Actinomycetota</taxon>
        <taxon>Actinomycetes</taxon>
        <taxon>Propionibacteriales</taxon>
        <taxon>Nocardioidaceae</taxon>
        <taxon>Nocardioides</taxon>
    </lineage>
</organism>
<dbReference type="Proteomes" id="UP000663791">
    <property type="component" value="Unassembled WGS sequence"/>
</dbReference>
<gene>
    <name evidence="5" type="ORF">JK386_05765</name>
</gene>
<comment type="similarity">
    <text evidence="1">Belongs to the AB hydrolase superfamily.</text>
</comment>
<dbReference type="InterPro" id="IPR022742">
    <property type="entry name" value="Hydrolase_4"/>
</dbReference>
<dbReference type="Gene3D" id="3.40.50.1820">
    <property type="entry name" value="alpha/beta hydrolase"/>
    <property type="match status" value="1"/>
</dbReference>
<evidence type="ECO:0000256" key="2">
    <source>
        <dbReference type="ARBA" id="ARBA00022801"/>
    </source>
</evidence>
<evidence type="ECO:0000256" key="3">
    <source>
        <dbReference type="SAM" id="MobiDB-lite"/>
    </source>
</evidence>
<feature type="region of interest" description="Disordered" evidence="3">
    <location>
        <begin position="330"/>
        <end position="350"/>
    </location>
</feature>
<feature type="domain" description="Serine aminopeptidase S33" evidence="4">
    <location>
        <begin position="44"/>
        <end position="284"/>
    </location>
</feature>